<gene>
    <name evidence="3" type="ORF">CLV84_3344</name>
</gene>
<dbReference type="AlphaFoldDB" id="A0A2S6I5G9"/>
<feature type="domain" description="Glycosyl transferase family 1" evidence="1">
    <location>
        <begin position="176"/>
        <end position="336"/>
    </location>
</feature>
<accession>A0A2S6I5G9</accession>
<sequence>MRIVCLVTNDLSHDQRMDRICSSLQAAGHAVTLVGRWLPESPPLPEKTYRQHRVRCRYNVGKRFYGEINWRLWRTVRNWDYDVICAVDLDSLLAGTLLHRPGTKLVYDAHEWFSETPEVAPRPLIRGTWRGLGRALVPRTDARYTVGPELAKMLETDYGVAFDTVRNVPRRGQYLNKENTGGVILYQGMLNPGRGLEVAIGAMQFLPDHALWIVGSGPERARLEELAAGMGIVDRVRFVGFQPPEKLPEFTLQAWLGINLLRADSQSYYYSLANKSLDYIQAHLPSIQMDYPEYRALHDRYQCFSLLPELSAPALAAQIRALAENPEAYRQLQTNCRLAAEELCWEREEAKLLAIYAGLTVD</sequence>
<dbReference type="Pfam" id="PF00534">
    <property type="entry name" value="Glycos_transf_1"/>
    <property type="match status" value="1"/>
</dbReference>
<dbReference type="SUPFAM" id="SSF53756">
    <property type="entry name" value="UDP-Glycosyltransferase/glycogen phosphorylase"/>
    <property type="match status" value="1"/>
</dbReference>
<organism evidence="3 4">
    <name type="scientific">Neolewinella xylanilytica</name>
    <dbReference type="NCBI Taxonomy" id="1514080"/>
    <lineage>
        <taxon>Bacteria</taxon>
        <taxon>Pseudomonadati</taxon>
        <taxon>Bacteroidota</taxon>
        <taxon>Saprospiria</taxon>
        <taxon>Saprospirales</taxon>
        <taxon>Lewinellaceae</taxon>
        <taxon>Neolewinella</taxon>
    </lineage>
</organism>
<dbReference type="Gene3D" id="3.40.50.2000">
    <property type="entry name" value="Glycogen Phosphorylase B"/>
    <property type="match status" value="2"/>
</dbReference>
<keyword evidence="4" id="KW-1185">Reference proteome</keyword>
<dbReference type="GO" id="GO:0016757">
    <property type="term" value="F:glycosyltransferase activity"/>
    <property type="evidence" value="ECO:0007669"/>
    <property type="project" value="InterPro"/>
</dbReference>
<dbReference type="CDD" id="cd03801">
    <property type="entry name" value="GT4_PimA-like"/>
    <property type="match status" value="1"/>
</dbReference>
<dbReference type="InterPro" id="IPR028098">
    <property type="entry name" value="Glyco_trans_4-like_N"/>
</dbReference>
<dbReference type="PANTHER" id="PTHR45947:SF3">
    <property type="entry name" value="SULFOQUINOVOSYL TRANSFERASE SQD2"/>
    <property type="match status" value="1"/>
</dbReference>
<dbReference type="EMBL" id="PTJC01000006">
    <property type="protein sequence ID" value="PPK86417.1"/>
    <property type="molecule type" value="Genomic_DNA"/>
</dbReference>
<evidence type="ECO:0000313" key="3">
    <source>
        <dbReference type="EMBL" id="PPK86417.1"/>
    </source>
</evidence>
<dbReference type="PANTHER" id="PTHR45947">
    <property type="entry name" value="SULFOQUINOVOSYL TRANSFERASE SQD2"/>
    <property type="match status" value="1"/>
</dbReference>
<evidence type="ECO:0000259" key="1">
    <source>
        <dbReference type="Pfam" id="PF00534"/>
    </source>
</evidence>
<protein>
    <submittedName>
        <fullName evidence="3">Glycosyltransferase involved in cell wall biosynthesis</fullName>
    </submittedName>
</protein>
<evidence type="ECO:0000313" key="4">
    <source>
        <dbReference type="Proteomes" id="UP000237662"/>
    </source>
</evidence>
<comment type="caution">
    <text evidence="3">The sequence shown here is derived from an EMBL/GenBank/DDBJ whole genome shotgun (WGS) entry which is preliminary data.</text>
</comment>
<dbReference type="RefSeq" id="WP_104420851.1">
    <property type="nucleotide sequence ID" value="NZ_PTJC01000006.1"/>
</dbReference>
<reference evidence="3 4" key="1">
    <citation type="submission" date="2018-02" db="EMBL/GenBank/DDBJ databases">
        <title>Genomic Encyclopedia of Archaeal and Bacterial Type Strains, Phase II (KMG-II): from individual species to whole genera.</title>
        <authorList>
            <person name="Goeker M."/>
        </authorList>
    </citation>
    <scope>NUCLEOTIDE SEQUENCE [LARGE SCALE GENOMIC DNA]</scope>
    <source>
        <strain evidence="3 4">DSM 29526</strain>
    </source>
</reference>
<dbReference type="InterPro" id="IPR001296">
    <property type="entry name" value="Glyco_trans_1"/>
</dbReference>
<dbReference type="Pfam" id="PF13439">
    <property type="entry name" value="Glyco_transf_4"/>
    <property type="match status" value="1"/>
</dbReference>
<dbReference type="OrthoDB" id="9813214at2"/>
<keyword evidence="3" id="KW-0808">Transferase</keyword>
<dbReference type="Proteomes" id="UP000237662">
    <property type="component" value="Unassembled WGS sequence"/>
</dbReference>
<name>A0A2S6I5G9_9BACT</name>
<feature type="domain" description="Glycosyltransferase subfamily 4-like N-terminal" evidence="2">
    <location>
        <begin position="18"/>
        <end position="169"/>
    </location>
</feature>
<dbReference type="InterPro" id="IPR050194">
    <property type="entry name" value="Glycosyltransferase_grp1"/>
</dbReference>
<evidence type="ECO:0000259" key="2">
    <source>
        <dbReference type="Pfam" id="PF13439"/>
    </source>
</evidence>
<proteinExistence type="predicted"/>